<keyword evidence="4 5" id="KW-0238">DNA-binding</keyword>
<evidence type="ECO:0000313" key="9">
    <source>
        <dbReference type="Proteomes" id="UP000265000"/>
    </source>
</evidence>
<evidence type="ECO:0000256" key="4">
    <source>
        <dbReference type="ARBA" id="ARBA00023125"/>
    </source>
</evidence>
<protein>
    <submittedName>
        <fullName evidence="8">Uncharacterized LOC105936117</fullName>
    </submittedName>
</protein>
<dbReference type="InterPro" id="IPR006612">
    <property type="entry name" value="THAP_Znf"/>
</dbReference>
<feature type="region of interest" description="Disordered" evidence="6">
    <location>
        <begin position="84"/>
        <end position="104"/>
    </location>
</feature>
<evidence type="ECO:0000313" key="8">
    <source>
        <dbReference type="Ensembl" id="ENSFHEP00000026949.1"/>
    </source>
</evidence>
<dbReference type="GO" id="GO:0008270">
    <property type="term" value="F:zinc ion binding"/>
    <property type="evidence" value="ECO:0007669"/>
    <property type="project" value="UniProtKB-KW"/>
</dbReference>
<evidence type="ECO:0000256" key="1">
    <source>
        <dbReference type="ARBA" id="ARBA00022723"/>
    </source>
</evidence>
<name>A0A3Q2QJ07_FUNHE</name>
<evidence type="ECO:0000256" key="6">
    <source>
        <dbReference type="SAM" id="MobiDB-lite"/>
    </source>
</evidence>
<keyword evidence="2 5" id="KW-0863">Zinc-finger</keyword>
<keyword evidence="9" id="KW-1185">Reference proteome</keyword>
<proteinExistence type="predicted"/>
<dbReference type="PANTHER" id="PTHR31751:SF44">
    <property type="entry name" value="SI:CH211-211K8.4-RELATED"/>
    <property type="match status" value="1"/>
</dbReference>
<dbReference type="AlphaFoldDB" id="A0A3Q2QJ07"/>
<reference evidence="8" key="2">
    <citation type="submission" date="2025-09" db="UniProtKB">
        <authorList>
            <consortium name="Ensembl"/>
        </authorList>
    </citation>
    <scope>IDENTIFICATION</scope>
</reference>
<accession>A0A3Q2QJ07</accession>
<evidence type="ECO:0000256" key="3">
    <source>
        <dbReference type="ARBA" id="ARBA00022833"/>
    </source>
</evidence>
<dbReference type="SUPFAM" id="SSF57716">
    <property type="entry name" value="Glucocorticoid receptor-like (DNA-binding domain)"/>
    <property type="match status" value="1"/>
</dbReference>
<dbReference type="PANTHER" id="PTHR31751">
    <property type="entry name" value="SI:CH211-108C17.2-RELATED-RELATED"/>
    <property type="match status" value="1"/>
</dbReference>
<organism evidence="8 9">
    <name type="scientific">Fundulus heteroclitus</name>
    <name type="common">Killifish</name>
    <name type="synonym">Mummichog</name>
    <dbReference type="NCBI Taxonomy" id="8078"/>
    <lineage>
        <taxon>Eukaryota</taxon>
        <taxon>Metazoa</taxon>
        <taxon>Chordata</taxon>
        <taxon>Craniata</taxon>
        <taxon>Vertebrata</taxon>
        <taxon>Euteleostomi</taxon>
        <taxon>Actinopterygii</taxon>
        <taxon>Neopterygii</taxon>
        <taxon>Teleostei</taxon>
        <taxon>Neoteleostei</taxon>
        <taxon>Acanthomorphata</taxon>
        <taxon>Ovalentaria</taxon>
        <taxon>Atherinomorphae</taxon>
        <taxon>Cyprinodontiformes</taxon>
        <taxon>Fundulidae</taxon>
        <taxon>Fundulus</taxon>
    </lineage>
</organism>
<dbReference type="Ensembl" id="ENSFHET00000001395.1">
    <property type="protein sequence ID" value="ENSFHEP00000026949.1"/>
    <property type="gene ID" value="ENSFHEG00000010095.1"/>
</dbReference>
<dbReference type="PROSITE" id="PS50950">
    <property type="entry name" value="ZF_THAP"/>
    <property type="match status" value="1"/>
</dbReference>
<evidence type="ECO:0000259" key="7">
    <source>
        <dbReference type="PROSITE" id="PS50950"/>
    </source>
</evidence>
<dbReference type="Pfam" id="PF05485">
    <property type="entry name" value="THAP"/>
    <property type="match status" value="1"/>
</dbReference>
<keyword evidence="1" id="KW-0479">Metal-binding</keyword>
<dbReference type="GeneTree" id="ENSGT00940000163969"/>
<dbReference type="Proteomes" id="UP000265000">
    <property type="component" value="Unplaced"/>
</dbReference>
<dbReference type="SMART" id="SM00980">
    <property type="entry name" value="THAP"/>
    <property type="match status" value="1"/>
</dbReference>
<keyword evidence="3" id="KW-0862">Zinc</keyword>
<evidence type="ECO:0000256" key="5">
    <source>
        <dbReference type="PROSITE-ProRule" id="PRU00309"/>
    </source>
</evidence>
<sequence length="456" mass="50757">MAAGKDKCYVVGCNKQHVSVHVLPAVQNRAAWLHFIFDGNVPATLPKKVVVCANHFTEDSFENYRQYTAGFARRLRLRENSVPTVRRKSAEDGAATASPTTREVGCQTEPAQIQKRTVGTQLSQRTLPPTFRSKGVQVTFSTKHTGVGVTSLAFTAPPPTVTSTPVKEPGVMEDMEIELEGSTSRLSSQGLDATHDPVNSADILDATPTPVHQEKKYIVYETSIKELFQECPVCNRPCTIQTRRLGTFVAVLQKCIHCEFSRTWNSQPLLNSTPAGNLHLSAAVYLSGVSYITVQKVVKLFTVVTSKFKKGNEKISFMTASAEFTGTYLLSVYHQVFRAMRLQTLIYDAFRRHARTYVEPAIVHKWKTSQDGMLQRLSRENVIVGGMRADSPGSLITHTLICDQYVSKKVYYKSVVIGHSARFGSYTMMDLKTNTVIDIQLVQVSRSYSDSKITTR</sequence>
<feature type="domain" description="THAP-type" evidence="7">
    <location>
        <begin position="1"/>
        <end position="86"/>
    </location>
</feature>
<dbReference type="GO" id="GO:0003677">
    <property type="term" value="F:DNA binding"/>
    <property type="evidence" value="ECO:0007669"/>
    <property type="project" value="UniProtKB-UniRule"/>
</dbReference>
<reference evidence="8" key="1">
    <citation type="submission" date="2025-08" db="UniProtKB">
        <authorList>
            <consortium name="Ensembl"/>
        </authorList>
    </citation>
    <scope>IDENTIFICATION</scope>
</reference>
<evidence type="ECO:0000256" key="2">
    <source>
        <dbReference type="ARBA" id="ARBA00022771"/>
    </source>
</evidence>